<keyword evidence="5" id="KW-1185">Reference proteome</keyword>
<gene>
    <name evidence="4" type="ORF">MUK42_08475</name>
</gene>
<dbReference type="GO" id="GO:0016597">
    <property type="term" value="F:amino acid binding"/>
    <property type="evidence" value="ECO:0007669"/>
    <property type="project" value="UniProtKB-UniRule"/>
</dbReference>
<dbReference type="InterPro" id="IPR002912">
    <property type="entry name" value="ACT_dom"/>
</dbReference>
<evidence type="ECO:0000259" key="3">
    <source>
        <dbReference type="PROSITE" id="PS51671"/>
    </source>
</evidence>
<dbReference type="AlphaFoldDB" id="A0A9E7EED3"/>
<dbReference type="OrthoDB" id="2019938at2759"/>
<dbReference type="SUPFAM" id="SSF55021">
    <property type="entry name" value="ACT-like"/>
    <property type="match status" value="3"/>
</dbReference>
<name>A0A9E7EED3_9LILI</name>
<dbReference type="PANTHER" id="PTHR31096:SF15">
    <property type="entry name" value="ACT DOMAIN-CONTAINING PROTEIN ACR"/>
    <property type="match status" value="1"/>
</dbReference>
<feature type="domain" description="ACT" evidence="3">
    <location>
        <begin position="343"/>
        <end position="419"/>
    </location>
</feature>
<proteinExistence type="predicted"/>
<sequence>MLGCGHISREVADEYEKLVIRMNPPRVTMDNTSSSEVTVIQVDSANWQGSLLEVVQVFSDMKLNIKKAYITSDGRWFMDVFHVVDEDGNKPSDKEVVVKIEEEQSLEARALRHRPISSVGIQAAAKHSTIELAGRDRPGLLSDISAVLTDLKCNVVASEAWTHNSRMALLIYVTDVATGKPIDDLKRLSEIKHLLGYVLKGNTDKEIARTAICMEPTHSGRRLHQMMFADQQYHEGDTDKGKEGAGDETRPLVTVENWEQKEYTVINIRSKNHPKLVFDTVCTITDMQYAIFHATINAEGPQAYQEYYITKSDGCAVNSEGERKLLAHCLETAIKRRTTEGIRLELCCQDRVGLLSDITRIFREYGLSVTQAEVTTIGSQAVNTFYVMDASGNPVQRHTIDAVRSQIGQTILHVNGTATAAAGRSCPPKHNGRRLALGDLFRFSSQKFLHNLGLIKLQS</sequence>
<comment type="function">
    <text evidence="2">Binds amino acids.</text>
</comment>
<evidence type="ECO:0000256" key="2">
    <source>
        <dbReference type="RuleBase" id="RU369043"/>
    </source>
</evidence>
<dbReference type="InterPro" id="IPR045865">
    <property type="entry name" value="ACT-like_dom_sf"/>
</dbReference>
<evidence type="ECO:0000313" key="4">
    <source>
        <dbReference type="EMBL" id="URD75398.1"/>
    </source>
</evidence>
<accession>A0A9E7EED3</accession>
<dbReference type="Pfam" id="PF01842">
    <property type="entry name" value="ACT"/>
    <property type="match status" value="2"/>
</dbReference>
<reference evidence="4" key="1">
    <citation type="submission" date="2022-05" db="EMBL/GenBank/DDBJ databases">
        <title>The Musa troglodytarum L. genome provides insights into the mechanism of non-climacteric behaviour and enrichment of carotenoids.</title>
        <authorList>
            <person name="Wang J."/>
        </authorList>
    </citation>
    <scope>NUCLEOTIDE SEQUENCE</scope>
    <source>
        <tissue evidence="4">Leaf</tissue>
    </source>
</reference>
<evidence type="ECO:0000256" key="1">
    <source>
        <dbReference type="ARBA" id="ARBA00022737"/>
    </source>
</evidence>
<keyword evidence="1 2" id="KW-0677">Repeat</keyword>
<organism evidence="4 5">
    <name type="scientific">Musa troglodytarum</name>
    <name type="common">fe'i banana</name>
    <dbReference type="NCBI Taxonomy" id="320322"/>
    <lineage>
        <taxon>Eukaryota</taxon>
        <taxon>Viridiplantae</taxon>
        <taxon>Streptophyta</taxon>
        <taxon>Embryophyta</taxon>
        <taxon>Tracheophyta</taxon>
        <taxon>Spermatophyta</taxon>
        <taxon>Magnoliopsida</taxon>
        <taxon>Liliopsida</taxon>
        <taxon>Zingiberales</taxon>
        <taxon>Musaceae</taxon>
        <taxon>Musa</taxon>
    </lineage>
</organism>
<evidence type="ECO:0000313" key="5">
    <source>
        <dbReference type="Proteomes" id="UP001055439"/>
    </source>
</evidence>
<dbReference type="Gene3D" id="3.30.70.260">
    <property type="match status" value="2"/>
</dbReference>
<dbReference type="PANTHER" id="PTHR31096">
    <property type="entry name" value="ACT DOMAIN-CONTAINING PROTEIN ACR4-RELATED"/>
    <property type="match status" value="1"/>
</dbReference>
<dbReference type="PROSITE" id="PS51671">
    <property type="entry name" value="ACT"/>
    <property type="match status" value="3"/>
</dbReference>
<protein>
    <recommendedName>
        <fullName evidence="2">ACT domain-containing protein ACR</fullName>
    </recommendedName>
    <alternativeName>
        <fullName evidence="2">Protein ACT DOMAIN REPEATS</fullName>
    </alternativeName>
</protein>
<dbReference type="Proteomes" id="UP001055439">
    <property type="component" value="Chromosome 1"/>
</dbReference>
<feature type="domain" description="ACT" evidence="3">
    <location>
        <begin position="129"/>
        <end position="206"/>
    </location>
</feature>
<dbReference type="InterPro" id="IPR040217">
    <property type="entry name" value="ACR1-12"/>
</dbReference>
<feature type="domain" description="ACT" evidence="3">
    <location>
        <begin position="39"/>
        <end position="118"/>
    </location>
</feature>
<dbReference type="EMBL" id="CP097502">
    <property type="protein sequence ID" value="URD75398.1"/>
    <property type="molecule type" value="Genomic_DNA"/>
</dbReference>